<feature type="transmembrane region" description="Helical" evidence="3">
    <location>
        <begin position="251"/>
        <end position="272"/>
    </location>
</feature>
<organism evidence="5 6">
    <name type="scientific">Niallia endozanthoxylica</name>
    <dbReference type="NCBI Taxonomy" id="2036016"/>
    <lineage>
        <taxon>Bacteria</taxon>
        <taxon>Bacillati</taxon>
        <taxon>Bacillota</taxon>
        <taxon>Bacilli</taxon>
        <taxon>Bacillales</taxon>
        <taxon>Bacillaceae</taxon>
        <taxon>Niallia</taxon>
    </lineage>
</organism>
<gene>
    <name evidence="5" type="ORF">F4V44_15565</name>
</gene>
<feature type="domain" description="Acyltransferase 3" evidence="4">
    <location>
        <begin position="17"/>
        <end position="368"/>
    </location>
</feature>
<comment type="similarity">
    <text evidence="2">Belongs to the acyltransferase 3 family.</text>
</comment>
<feature type="transmembrane region" description="Helical" evidence="3">
    <location>
        <begin position="353"/>
        <end position="372"/>
    </location>
</feature>
<dbReference type="InterPro" id="IPR002656">
    <property type="entry name" value="Acyl_transf_3_dom"/>
</dbReference>
<feature type="transmembrane region" description="Helical" evidence="3">
    <location>
        <begin position="147"/>
        <end position="167"/>
    </location>
</feature>
<keyword evidence="5" id="KW-0012">Acyltransferase</keyword>
<dbReference type="GO" id="GO:0016747">
    <property type="term" value="F:acyltransferase activity, transferring groups other than amino-acyl groups"/>
    <property type="evidence" value="ECO:0007669"/>
    <property type="project" value="InterPro"/>
</dbReference>
<dbReference type="AlphaFoldDB" id="A0A5J5HNQ9"/>
<proteinExistence type="inferred from homology"/>
<feature type="transmembrane region" description="Helical" evidence="3">
    <location>
        <begin position="59"/>
        <end position="85"/>
    </location>
</feature>
<keyword evidence="5" id="KW-0808">Transferase</keyword>
<dbReference type="Pfam" id="PF01757">
    <property type="entry name" value="Acyl_transf_3"/>
    <property type="match status" value="1"/>
</dbReference>
<keyword evidence="3" id="KW-0472">Membrane</keyword>
<evidence type="ECO:0000256" key="3">
    <source>
        <dbReference type="SAM" id="Phobius"/>
    </source>
</evidence>
<name>A0A5J5HNQ9_9BACI</name>
<feature type="transmembrane region" description="Helical" evidence="3">
    <location>
        <begin position="187"/>
        <end position="205"/>
    </location>
</feature>
<protein>
    <submittedName>
        <fullName evidence="5">Acyltransferase</fullName>
    </submittedName>
</protein>
<dbReference type="EMBL" id="VYKL01000023">
    <property type="protein sequence ID" value="KAA9022287.1"/>
    <property type="molecule type" value="Genomic_DNA"/>
</dbReference>
<keyword evidence="3" id="KW-1133">Transmembrane helix</keyword>
<accession>A0A5J5HNQ9</accession>
<dbReference type="PANTHER" id="PTHR36927">
    <property type="entry name" value="BLR4337 PROTEIN"/>
    <property type="match status" value="1"/>
</dbReference>
<evidence type="ECO:0000259" key="4">
    <source>
        <dbReference type="Pfam" id="PF01757"/>
    </source>
</evidence>
<comment type="caution">
    <text evidence="5">The sequence shown here is derived from an EMBL/GenBank/DDBJ whole genome shotgun (WGS) entry which is preliminary data.</text>
</comment>
<dbReference type="PANTHER" id="PTHR36927:SF4">
    <property type="entry name" value="BLR5718 PROTEIN"/>
    <property type="match status" value="1"/>
</dbReference>
<feature type="transmembrane region" description="Helical" evidence="3">
    <location>
        <begin position="105"/>
        <end position="127"/>
    </location>
</feature>
<evidence type="ECO:0000256" key="1">
    <source>
        <dbReference type="ARBA" id="ARBA00004370"/>
    </source>
</evidence>
<sequence>MFHMTLRKAENQMGRIVYLDNLRVFLTMLVVVFHSSIAYGGAGSWILKDVDDSQLSVTVIILSIFTGVCQAFFMSLFFFLSTYFIPASYDKKGPVSFLKGRLIRIGIPLLFYYFIIGPITNWFAHFSSRMTLSQFYIQKVFSFQQNFFGPAWFLETLLYASIVYALYQFFTKPNKKKTIDFPKGKTLVLIAFIFGFIAFSVRLIYPTGTGIWGLQFGYFPLYLLFMWAGVAAYRHKWLENMSEKLVKTWKIIGLIMIPIFPVGLIATGALSGNLNFSGGMNTQALFYALWEPFLCFGICIGLIVYFQKRWNFTSHFINLLRESAYTVYLIHPPVIVGWTMAFRPFGLPPFVKFVLVAPLSVATCFIIAFFILRIPHAKKIL</sequence>
<dbReference type="Proteomes" id="UP000326671">
    <property type="component" value="Unassembled WGS sequence"/>
</dbReference>
<feature type="transmembrane region" description="Helical" evidence="3">
    <location>
        <begin position="327"/>
        <end position="347"/>
    </location>
</feature>
<dbReference type="OrthoDB" id="5446016at2"/>
<evidence type="ECO:0000256" key="2">
    <source>
        <dbReference type="ARBA" id="ARBA00007400"/>
    </source>
</evidence>
<evidence type="ECO:0000313" key="6">
    <source>
        <dbReference type="Proteomes" id="UP000326671"/>
    </source>
</evidence>
<comment type="subcellular location">
    <subcellularLocation>
        <location evidence="1">Membrane</location>
    </subcellularLocation>
</comment>
<keyword evidence="6" id="KW-1185">Reference proteome</keyword>
<feature type="transmembrane region" description="Helical" evidence="3">
    <location>
        <begin position="21"/>
        <end position="47"/>
    </location>
</feature>
<feature type="transmembrane region" description="Helical" evidence="3">
    <location>
        <begin position="211"/>
        <end position="230"/>
    </location>
</feature>
<evidence type="ECO:0000313" key="5">
    <source>
        <dbReference type="EMBL" id="KAA9022287.1"/>
    </source>
</evidence>
<keyword evidence="3" id="KW-0812">Transmembrane</keyword>
<feature type="transmembrane region" description="Helical" evidence="3">
    <location>
        <begin position="284"/>
        <end position="306"/>
    </location>
</feature>
<reference evidence="5 6" key="1">
    <citation type="submission" date="2019-09" db="EMBL/GenBank/DDBJ databases">
        <title>Whole genome sequences of isolates from the Mars Exploration Rovers.</title>
        <authorList>
            <person name="Seuylemezian A."/>
            <person name="Vaishampayan P."/>
        </authorList>
    </citation>
    <scope>NUCLEOTIDE SEQUENCE [LARGE SCALE GENOMIC DNA]</scope>
    <source>
        <strain evidence="5 6">MER_TA_151</strain>
    </source>
</reference>
<dbReference type="InterPro" id="IPR050623">
    <property type="entry name" value="Glucan_succinyl_AcylTrfase"/>
</dbReference>